<feature type="non-terminal residue" evidence="2">
    <location>
        <position position="1"/>
    </location>
</feature>
<organism evidence="2">
    <name type="scientific">marine sediment metagenome</name>
    <dbReference type="NCBI Taxonomy" id="412755"/>
    <lineage>
        <taxon>unclassified sequences</taxon>
        <taxon>metagenomes</taxon>
        <taxon>ecological metagenomes</taxon>
    </lineage>
</organism>
<gene>
    <name evidence="2" type="ORF">S01H1_36291</name>
</gene>
<feature type="transmembrane region" description="Helical" evidence="1">
    <location>
        <begin position="53"/>
        <end position="75"/>
    </location>
</feature>
<name>X0UC04_9ZZZZ</name>
<keyword evidence="1" id="KW-1133">Transmembrane helix</keyword>
<keyword evidence="1" id="KW-0472">Membrane</keyword>
<sequence length="79" mass="8850">AYLLLTFVWNPDYGGRQDWDLFAPSAFVYTTLAAYLLIRQLMNHRLSPSGDRALGAIAQLLIATSALHTGAWIYYNTIS</sequence>
<feature type="transmembrane region" description="Helical" evidence="1">
    <location>
        <begin position="21"/>
        <end position="41"/>
    </location>
</feature>
<evidence type="ECO:0000313" key="2">
    <source>
        <dbReference type="EMBL" id="GAG03334.1"/>
    </source>
</evidence>
<proteinExistence type="predicted"/>
<dbReference type="AlphaFoldDB" id="X0UC04"/>
<accession>X0UC04</accession>
<comment type="caution">
    <text evidence="2">The sequence shown here is derived from an EMBL/GenBank/DDBJ whole genome shotgun (WGS) entry which is preliminary data.</text>
</comment>
<reference evidence="2" key="1">
    <citation type="journal article" date="2014" name="Front. Microbiol.">
        <title>High frequency of phylogenetically diverse reductive dehalogenase-homologous genes in deep subseafloor sedimentary metagenomes.</title>
        <authorList>
            <person name="Kawai M."/>
            <person name="Futagami T."/>
            <person name="Toyoda A."/>
            <person name="Takaki Y."/>
            <person name="Nishi S."/>
            <person name="Hori S."/>
            <person name="Arai W."/>
            <person name="Tsubouchi T."/>
            <person name="Morono Y."/>
            <person name="Uchiyama I."/>
            <person name="Ito T."/>
            <person name="Fujiyama A."/>
            <person name="Inagaki F."/>
            <person name="Takami H."/>
        </authorList>
    </citation>
    <scope>NUCLEOTIDE SEQUENCE</scope>
    <source>
        <strain evidence="2">Expedition CK06-06</strain>
    </source>
</reference>
<keyword evidence="1" id="KW-0812">Transmembrane</keyword>
<protein>
    <submittedName>
        <fullName evidence="2">Uncharacterized protein</fullName>
    </submittedName>
</protein>
<dbReference type="EMBL" id="BARS01022729">
    <property type="protein sequence ID" value="GAG03334.1"/>
    <property type="molecule type" value="Genomic_DNA"/>
</dbReference>
<evidence type="ECO:0000256" key="1">
    <source>
        <dbReference type="SAM" id="Phobius"/>
    </source>
</evidence>